<dbReference type="Proteomes" id="UP000284495">
    <property type="component" value="Unassembled WGS sequence"/>
</dbReference>
<dbReference type="InterPro" id="IPR023996">
    <property type="entry name" value="TonB-dep_OMP_SusC/RagA"/>
</dbReference>
<dbReference type="InterPro" id="IPR000531">
    <property type="entry name" value="Beta-barrel_TonB"/>
</dbReference>
<keyword evidence="3 8" id="KW-1134">Transmembrane beta strand</keyword>
<feature type="domain" description="TonB-dependent receptor-like beta-barrel" evidence="11">
    <location>
        <begin position="447"/>
        <end position="807"/>
    </location>
</feature>
<comment type="subcellular location">
    <subcellularLocation>
        <location evidence="1 8">Cell outer membrane</location>
        <topology evidence="1 8">Multi-pass membrane protein</topology>
    </subcellularLocation>
</comment>
<keyword evidence="6 8" id="KW-0472">Membrane</keyword>
<evidence type="ECO:0000256" key="10">
    <source>
        <dbReference type="SAM" id="Phobius"/>
    </source>
</evidence>
<organism evidence="15 16">
    <name type="scientific">Bacteroides xylanisolvens</name>
    <dbReference type="NCBI Taxonomy" id="371601"/>
    <lineage>
        <taxon>Bacteria</taxon>
        <taxon>Pseudomonadati</taxon>
        <taxon>Bacteroidota</taxon>
        <taxon>Bacteroidia</taxon>
        <taxon>Bacteroidales</taxon>
        <taxon>Bacteroidaceae</taxon>
        <taxon>Bacteroides</taxon>
    </lineage>
</organism>
<dbReference type="InterPro" id="IPR039426">
    <property type="entry name" value="TonB-dep_rcpt-like"/>
</dbReference>
<dbReference type="InterPro" id="IPR008969">
    <property type="entry name" value="CarboxyPept-like_regulatory"/>
</dbReference>
<reference evidence="15 16" key="1">
    <citation type="submission" date="2018-08" db="EMBL/GenBank/DDBJ databases">
        <title>A genome reference for cultivated species of the human gut microbiota.</title>
        <authorList>
            <person name="Zou Y."/>
            <person name="Xue W."/>
            <person name="Luo G."/>
        </authorList>
    </citation>
    <scope>NUCLEOTIDE SEQUENCE [LARGE SCALE GENOMIC DNA]</scope>
    <source>
        <strain evidence="15 16">AF38-2</strain>
    </source>
</reference>
<dbReference type="EMBL" id="WDED01000005">
    <property type="protein sequence ID" value="KAB6149155.1"/>
    <property type="molecule type" value="Genomic_DNA"/>
</dbReference>
<keyword evidence="4 8" id="KW-0812">Transmembrane</keyword>
<evidence type="ECO:0000256" key="4">
    <source>
        <dbReference type="ARBA" id="ARBA00022692"/>
    </source>
</evidence>
<keyword evidence="15" id="KW-0675">Receptor</keyword>
<keyword evidence="2 8" id="KW-0813">Transport</keyword>
<gene>
    <name evidence="15" type="ORF">DW027_00195</name>
    <name evidence="14" type="ORF">GA398_04570</name>
    <name evidence="13" type="ORF">GA560_05990</name>
</gene>
<dbReference type="EMBL" id="WDER01000011">
    <property type="protein sequence ID" value="KAB6085056.1"/>
    <property type="molecule type" value="Genomic_DNA"/>
</dbReference>
<dbReference type="Proteomes" id="UP000474077">
    <property type="component" value="Unassembled WGS sequence"/>
</dbReference>
<feature type="transmembrane region" description="Helical" evidence="10">
    <location>
        <begin position="20"/>
        <end position="37"/>
    </location>
</feature>
<evidence type="ECO:0000259" key="12">
    <source>
        <dbReference type="Pfam" id="PF07715"/>
    </source>
</evidence>
<evidence type="ECO:0000313" key="13">
    <source>
        <dbReference type="EMBL" id="KAB6085056.1"/>
    </source>
</evidence>
<dbReference type="NCBIfam" id="TIGR04057">
    <property type="entry name" value="SusC_RagA_signa"/>
    <property type="match status" value="1"/>
</dbReference>
<dbReference type="InterPro" id="IPR023997">
    <property type="entry name" value="TonB-dep_OMP_SusC/RagA_CS"/>
</dbReference>
<evidence type="ECO:0000256" key="9">
    <source>
        <dbReference type="RuleBase" id="RU003357"/>
    </source>
</evidence>
<dbReference type="PROSITE" id="PS52016">
    <property type="entry name" value="TONB_DEPENDENT_REC_3"/>
    <property type="match status" value="1"/>
</dbReference>
<evidence type="ECO:0000313" key="17">
    <source>
        <dbReference type="Proteomes" id="UP000434604"/>
    </source>
</evidence>
<keyword evidence="10" id="KW-1133">Transmembrane helix</keyword>
<evidence type="ECO:0000256" key="8">
    <source>
        <dbReference type="PROSITE-ProRule" id="PRU01360"/>
    </source>
</evidence>
<evidence type="ECO:0000313" key="18">
    <source>
        <dbReference type="Proteomes" id="UP000474077"/>
    </source>
</evidence>
<dbReference type="EMBL" id="QROO01000001">
    <property type="protein sequence ID" value="RHL41726.1"/>
    <property type="molecule type" value="Genomic_DNA"/>
</dbReference>
<dbReference type="Gene3D" id="2.170.130.10">
    <property type="entry name" value="TonB-dependent receptor, plug domain"/>
    <property type="match status" value="1"/>
</dbReference>
<dbReference type="SUPFAM" id="SSF56935">
    <property type="entry name" value="Porins"/>
    <property type="match status" value="1"/>
</dbReference>
<reference evidence="17 18" key="2">
    <citation type="journal article" date="2019" name="Nat. Med.">
        <title>A library of human gut bacterial isolates paired with longitudinal multiomics data enables mechanistic microbiome research.</title>
        <authorList>
            <person name="Poyet M."/>
            <person name="Groussin M."/>
            <person name="Gibbons S.M."/>
            <person name="Avila-Pacheco J."/>
            <person name="Jiang X."/>
            <person name="Kearney S.M."/>
            <person name="Perrotta A.R."/>
            <person name="Berdy B."/>
            <person name="Zhao S."/>
            <person name="Lieberman T.D."/>
            <person name="Swanson P.K."/>
            <person name="Smith M."/>
            <person name="Roesemann S."/>
            <person name="Alexander J.E."/>
            <person name="Rich S.A."/>
            <person name="Livny J."/>
            <person name="Vlamakis H."/>
            <person name="Clish C."/>
            <person name="Bullock K."/>
            <person name="Deik A."/>
            <person name="Scott J."/>
            <person name="Pierce K.A."/>
            <person name="Xavier R.J."/>
            <person name="Alm E.J."/>
        </authorList>
    </citation>
    <scope>NUCLEOTIDE SEQUENCE [LARGE SCALE GENOMIC DNA]</scope>
    <source>
        <strain evidence="14 17">BIOML-A58</strain>
        <strain evidence="13 18">BIOML-A73</strain>
    </source>
</reference>
<dbReference type="Gene3D" id="2.40.170.20">
    <property type="entry name" value="TonB-dependent receptor, beta-barrel domain"/>
    <property type="match status" value="1"/>
</dbReference>
<dbReference type="AlphaFoldDB" id="A0A415KZN9"/>
<dbReference type="Gene3D" id="2.60.40.1120">
    <property type="entry name" value="Carboxypeptidase-like, regulatory domain"/>
    <property type="match status" value="1"/>
</dbReference>
<evidence type="ECO:0000256" key="6">
    <source>
        <dbReference type="ARBA" id="ARBA00023136"/>
    </source>
</evidence>
<dbReference type="InterPro" id="IPR036942">
    <property type="entry name" value="Beta-barrel_TonB_sf"/>
</dbReference>
<keyword evidence="7 8" id="KW-0998">Cell outer membrane</keyword>
<evidence type="ECO:0000256" key="2">
    <source>
        <dbReference type="ARBA" id="ARBA00022448"/>
    </source>
</evidence>
<proteinExistence type="inferred from homology"/>
<evidence type="ECO:0000256" key="7">
    <source>
        <dbReference type="ARBA" id="ARBA00023237"/>
    </source>
</evidence>
<dbReference type="InterPro" id="IPR012910">
    <property type="entry name" value="Plug_dom"/>
</dbReference>
<evidence type="ECO:0000259" key="11">
    <source>
        <dbReference type="Pfam" id="PF00593"/>
    </source>
</evidence>
<evidence type="ECO:0000256" key="3">
    <source>
        <dbReference type="ARBA" id="ARBA00022452"/>
    </source>
</evidence>
<dbReference type="Pfam" id="PF00593">
    <property type="entry name" value="TonB_dep_Rec_b-barrel"/>
    <property type="match status" value="1"/>
</dbReference>
<dbReference type="NCBIfam" id="TIGR04056">
    <property type="entry name" value="OMP_RagA_SusC"/>
    <property type="match status" value="1"/>
</dbReference>
<dbReference type="Pfam" id="PF07715">
    <property type="entry name" value="Plug"/>
    <property type="match status" value="1"/>
</dbReference>
<evidence type="ECO:0000313" key="16">
    <source>
        <dbReference type="Proteomes" id="UP000284495"/>
    </source>
</evidence>
<evidence type="ECO:0000313" key="14">
    <source>
        <dbReference type="EMBL" id="KAB6149155.1"/>
    </source>
</evidence>
<comment type="caution">
    <text evidence="15">The sequence shown here is derived from an EMBL/GenBank/DDBJ whole genome shotgun (WGS) entry which is preliminary data.</text>
</comment>
<protein>
    <submittedName>
        <fullName evidence="15">TonB-dependent receptor</fullName>
    </submittedName>
</protein>
<comment type="similarity">
    <text evidence="8 9">Belongs to the TonB-dependent receptor family.</text>
</comment>
<name>A0A415KZN9_9BACE</name>
<accession>A0A415KZN9</accession>
<dbReference type="Proteomes" id="UP000434604">
    <property type="component" value="Unassembled WGS sequence"/>
</dbReference>
<dbReference type="InterPro" id="IPR037066">
    <property type="entry name" value="Plug_dom_sf"/>
</dbReference>
<sequence length="1069" mass="118801">MKNKKIMKSYNIYKSKLQYFCCIGIFMLIFPTLGLWAQTGNSNFTVTGRVLDEDLNPIIGATIYLESTSKGTITDIDGNFKVLVHKGEKISVTYIGYEKYSLIVADSKPLEIILKSDVQLLDEVVVVGYGTLSRREVTSSISRVSGEDLNKVVGTTVSNALKGKTTGLRVFSTSGAPGSQASITIRGGSSINKSNDALILIDGVPGALSNVNSQDIASIEILKDAASTSIYGSRASNGIILITTKEGKSSKPTVTVNVSYGFQNASKQIDRLNSTEYLSVMRPALARSPYANLLQKAHPAGTGNLDNSSFSTRYLKHGESLAPGWNWMWDPISPNKVLIFEDNDIEDELFEGGNIVNAYVGLNGGTEKMKYMVSLGYVGDNGYTPKRSWDNITLRLNHSYAITKNLKLTTNLSAHKINSTPYASESAIFSRGVHLAPTIRGLMADGTDSPGKDKDYRNPLYLIDNIVNERADWGGKGKIGLSWEILNGLTAKVEGSYNVAVMHREYFEKNNYYNNLRDANYYGSNNQTSQLDFTLSYNKEFASEHKIQSVIGASSLYYNLYDYSAEAYGGSRDDIITLNGASEYTKASSTRQRERMNSFFGRVTYGYKSRYLLTASLRADGSSRFAAGNRWGYFPGISAGYIMSEENFMKNLSWLSLAKIRASYGMTGNNSIGRFDYQGLWAPTTAYQGSSAYMPSALPNTSLTWESSGQVDIGFDLAFLNNRINFSFDYYNKVTRDLLFNDKLPNTSGFGTVDKNVGKVRFWGYEVQADWNIFAGKDFSWNVGGNISYNMNKVLKLPENGNYKNRMNGTLFADDYYAGIGGIAEGERLYSVIGYKVSHILDNDKAASEAMYDERAAGYDPVTQTYEKGRKIAGDYEWVDKDGSGTITAKDQFVLGYLVPTTTGGFNTTVKIRDFEIYASFDYALGHVIYDRQISLVNSGAQSGYLNPTKDVLNYWSVPGDAAKTRYARFDVEDGSDNGQWNHYRTSDENTYKGDYLSFRELKVSYNFPRTILNKTQIKAAQVYFSGQNIYCFSQYPGYMTEYSSASRNLSDGNYPQPRIWTLGLNLTF</sequence>
<dbReference type="Pfam" id="PF13715">
    <property type="entry name" value="CarbopepD_reg_2"/>
    <property type="match status" value="1"/>
</dbReference>
<feature type="domain" description="TonB-dependent receptor plug" evidence="12">
    <location>
        <begin position="134"/>
        <end position="239"/>
    </location>
</feature>
<evidence type="ECO:0000256" key="1">
    <source>
        <dbReference type="ARBA" id="ARBA00004571"/>
    </source>
</evidence>
<dbReference type="SUPFAM" id="SSF49464">
    <property type="entry name" value="Carboxypeptidase regulatory domain-like"/>
    <property type="match status" value="1"/>
</dbReference>
<evidence type="ECO:0000256" key="5">
    <source>
        <dbReference type="ARBA" id="ARBA00023077"/>
    </source>
</evidence>
<evidence type="ECO:0000313" key="15">
    <source>
        <dbReference type="EMBL" id="RHL41726.1"/>
    </source>
</evidence>
<dbReference type="GO" id="GO:0009279">
    <property type="term" value="C:cell outer membrane"/>
    <property type="evidence" value="ECO:0007669"/>
    <property type="project" value="UniProtKB-SubCell"/>
</dbReference>
<keyword evidence="5 9" id="KW-0798">TonB box</keyword>